<proteinExistence type="predicted"/>
<feature type="non-terminal residue" evidence="1">
    <location>
        <position position="1"/>
    </location>
</feature>
<dbReference type="AlphaFoldDB" id="L1ISK1"/>
<dbReference type="HOGENOM" id="CLU_1318439_0_0_1"/>
<dbReference type="PaxDb" id="55529-EKX38785"/>
<keyword evidence="3" id="KW-1185">Reference proteome</keyword>
<sequence>VAEQAIAAVVYHQDWLRRNMPGNHPLFDTELFSYHEFLPLLSRYISMDVNGRKPTGLPPHVMTIRSMEEMKGAVDGMNLNIAEMRGSINHLTKTNATIEEKLATCFRTSADSIFRSIEENPPLADFDGGEVDDGNRQTVNDNTVQGDESSLIPTSFEWVKANTRAIFTQWHFGNREKGYPAYKTLKPRHFYTKDQKKRFSDLRYLVREI</sequence>
<reference evidence="3" key="2">
    <citation type="submission" date="2012-11" db="EMBL/GenBank/DDBJ databases">
        <authorList>
            <person name="Kuo A."/>
            <person name="Curtis B.A."/>
            <person name="Tanifuji G."/>
            <person name="Burki F."/>
            <person name="Gruber A."/>
            <person name="Irimia M."/>
            <person name="Maruyama S."/>
            <person name="Arias M.C."/>
            <person name="Ball S.G."/>
            <person name="Gile G.H."/>
            <person name="Hirakawa Y."/>
            <person name="Hopkins J.F."/>
            <person name="Rensing S.A."/>
            <person name="Schmutz J."/>
            <person name="Symeonidi A."/>
            <person name="Elias M."/>
            <person name="Eveleigh R.J."/>
            <person name="Herman E.K."/>
            <person name="Klute M.J."/>
            <person name="Nakayama T."/>
            <person name="Obornik M."/>
            <person name="Reyes-Prieto A."/>
            <person name="Armbrust E.V."/>
            <person name="Aves S.J."/>
            <person name="Beiko R.G."/>
            <person name="Coutinho P."/>
            <person name="Dacks J.B."/>
            <person name="Durnford D.G."/>
            <person name="Fast N.M."/>
            <person name="Green B.R."/>
            <person name="Grisdale C."/>
            <person name="Hempe F."/>
            <person name="Henrissat B."/>
            <person name="Hoppner M.P."/>
            <person name="Ishida K.-I."/>
            <person name="Kim E."/>
            <person name="Koreny L."/>
            <person name="Kroth P.G."/>
            <person name="Liu Y."/>
            <person name="Malik S.-B."/>
            <person name="Maier U.G."/>
            <person name="McRose D."/>
            <person name="Mock T."/>
            <person name="Neilson J.A."/>
            <person name="Onodera N.T."/>
            <person name="Poole A.M."/>
            <person name="Pritham E.J."/>
            <person name="Richards T.A."/>
            <person name="Rocap G."/>
            <person name="Roy S.W."/>
            <person name="Sarai C."/>
            <person name="Schaack S."/>
            <person name="Shirato S."/>
            <person name="Slamovits C.H."/>
            <person name="Spencer D.F."/>
            <person name="Suzuki S."/>
            <person name="Worden A.Z."/>
            <person name="Zauner S."/>
            <person name="Barry K."/>
            <person name="Bell C."/>
            <person name="Bharti A.K."/>
            <person name="Crow J.A."/>
            <person name="Grimwood J."/>
            <person name="Kramer R."/>
            <person name="Lindquist E."/>
            <person name="Lucas S."/>
            <person name="Salamov A."/>
            <person name="McFadden G.I."/>
            <person name="Lane C.E."/>
            <person name="Keeling P.J."/>
            <person name="Gray M.W."/>
            <person name="Grigoriev I.V."/>
            <person name="Archibald J.M."/>
        </authorList>
    </citation>
    <scope>NUCLEOTIDE SEQUENCE</scope>
    <source>
        <strain evidence="3">CCMP2712</strain>
    </source>
</reference>
<dbReference type="EMBL" id="JH993045">
    <property type="protein sequence ID" value="EKX38785.1"/>
    <property type="molecule type" value="Genomic_DNA"/>
</dbReference>
<reference evidence="2" key="3">
    <citation type="submission" date="2015-06" db="UniProtKB">
        <authorList>
            <consortium name="EnsemblProtists"/>
        </authorList>
    </citation>
    <scope>IDENTIFICATION</scope>
</reference>
<dbReference type="OrthoDB" id="106306at2759"/>
<dbReference type="KEGG" id="gtt:GUITHDRAFT_48049"/>
<evidence type="ECO:0000313" key="1">
    <source>
        <dbReference type="EMBL" id="EKX38785.1"/>
    </source>
</evidence>
<dbReference type="eggNOG" id="ENOG502SU0R">
    <property type="taxonomic scope" value="Eukaryota"/>
</dbReference>
<dbReference type="GeneID" id="17295541"/>
<feature type="non-terminal residue" evidence="1">
    <location>
        <position position="209"/>
    </location>
</feature>
<dbReference type="RefSeq" id="XP_005825765.1">
    <property type="nucleotide sequence ID" value="XM_005825708.1"/>
</dbReference>
<dbReference type="EnsemblProtists" id="EKX38785">
    <property type="protein sequence ID" value="EKX38785"/>
    <property type="gene ID" value="GUITHDRAFT_48049"/>
</dbReference>
<protein>
    <submittedName>
        <fullName evidence="1 2">Uncharacterized protein</fullName>
    </submittedName>
</protein>
<evidence type="ECO:0000313" key="2">
    <source>
        <dbReference type="EnsemblProtists" id="EKX38785"/>
    </source>
</evidence>
<organism evidence="1">
    <name type="scientific">Guillardia theta (strain CCMP2712)</name>
    <name type="common">Cryptophyte</name>
    <dbReference type="NCBI Taxonomy" id="905079"/>
    <lineage>
        <taxon>Eukaryota</taxon>
        <taxon>Cryptophyceae</taxon>
        <taxon>Pyrenomonadales</taxon>
        <taxon>Geminigeraceae</taxon>
        <taxon>Guillardia</taxon>
    </lineage>
</organism>
<evidence type="ECO:0000313" key="3">
    <source>
        <dbReference type="Proteomes" id="UP000011087"/>
    </source>
</evidence>
<name>L1ISK1_GUITC</name>
<reference evidence="1 3" key="1">
    <citation type="journal article" date="2012" name="Nature">
        <title>Algal genomes reveal evolutionary mosaicism and the fate of nucleomorphs.</title>
        <authorList>
            <consortium name="DOE Joint Genome Institute"/>
            <person name="Curtis B.A."/>
            <person name="Tanifuji G."/>
            <person name="Burki F."/>
            <person name="Gruber A."/>
            <person name="Irimia M."/>
            <person name="Maruyama S."/>
            <person name="Arias M.C."/>
            <person name="Ball S.G."/>
            <person name="Gile G.H."/>
            <person name="Hirakawa Y."/>
            <person name="Hopkins J.F."/>
            <person name="Kuo A."/>
            <person name="Rensing S.A."/>
            <person name="Schmutz J."/>
            <person name="Symeonidi A."/>
            <person name="Elias M."/>
            <person name="Eveleigh R.J."/>
            <person name="Herman E.K."/>
            <person name="Klute M.J."/>
            <person name="Nakayama T."/>
            <person name="Obornik M."/>
            <person name="Reyes-Prieto A."/>
            <person name="Armbrust E.V."/>
            <person name="Aves S.J."/>
            <person name="Beiko R.G."/>
            <person name="Coutinho P."/>
            <person name="Dacks J.B."/>
            <person name="Durnford D.G."/>
            <person name="Fast N.M."/>
            <person name="Green B.R."/>
            <person name="Grisdale C.J."/>
            <person name="Hempel F."/>
            <person name="Henrissat B."/>
            <person name="Hoppner M.P."/>
            <person name="Ishida K."/>
            <person name="Kim E."/>
            <person name="Koreny L."/>
            <person name="Kroth P.G."/>
            <person name="Liu Y."/>
            <person name="Malik S.B."/>
            <person name="Maier U.G."/>
            <person name="McRose D."/>
            <person name="Mock T."/>
            <person name="Neilson J.A."/>
            <person name="Onodera N.T."/>
            <person name="Poole A.M."/>
            <person name="Pritham E.J."/>
            <person name="Richards T.A."/>
            <person name="Rocap G."/>
            <person name="Roy S.W."/>
            <person name="Sarai C."/>
            <person name="Schaack S."/>
            <person name="Shirato S."/>
            <person name="Slamovits C.H."/>
            <person name="Spencer D.F."/>
            <person name="Suzuki S."/>
            <person name="Worden A.Z."/>
            <person name="Zauner S."/>
            <person name="Barry K."/>
            <person name="Bell C."/>
            <person name="Bharti A.K."/>
            <person name="Crow J.A."/>
            <person name="Grimwood J."/>
            <person name="Kramer R."/>
            <person name="Lindquist E."/>
            <person name="Lucas S."/>
            <person name="Salamov A."/>
            <person name="McFadden G.I."/>
            <person name="Lane C.E."/>
            <person name="Keeling P.J."/>
            <person name="Gray M.W."/>
            <person name="Grigoriev I.V."/>
            <person name="Archibald J.M."/>
        </authorList>
    </citation>
    <scope>NUCLEOTIDE SEQUENCE</scope>
    <source>
        <strain evidence="1 3">CCMP2712</strain>
    </source>
</reference>
<dbReference type="Proteomes" id="UP000011087">
    <property type="component" value="Unassembled WGS sequence"/>
</dbReference>
<accession>L1ISK1</accession>
<gene>
    <name evidence="1" type="ORF">GUITHDRAFT_48049</name>
</gene>